<name>A0A392Q401_9FABA</name>
<comment type="caution">
    <text evidence="4">The sequence shown here is derived from an EMBL/GenBank/DDBJ whole genome shotgun (WGS) entry which is preliminary data.</text>
</comment>
<evidence type="ECO:0000256" key="1">
    <source>
        <dbReference type="PROSITE-ProRule" id="PRU00278"/>
    </source>
</evidence>
<reference evidence="4 5" key="1">
    <citation type="journal article" date="2018" name="Front. Plant Sci.">
        <title>Red Clover (Trifolium pratense) and Zigzag Clover (T. medium) - A Picture of Genomic Similarities and Differences.</title>
        <authorList>
            <person name="Dluhosova J."/>
            <person name="Istvanek J."/>
            <person name="Nedelnik J."/>
            <person name="Repkova J."/>
        </authorList>
    </citation>
    <scope>NUCLEOTIDE SEQUENCE [LARGE SCALE GENOMIC DNA]</scope>
    <source>
        <strain evidence="5">cv. 10/8</strain>
        <tissue evidence="4">Leaf</tissue>
    </source>
</reference>
<dbReference type="InterPro" id="IPR046357">
    <property type="entry name" value="PPIase_dom_sf"/>
</dbReference>
<keyword evidence="5" id="KW-1185">Reference proteome</keyword>
<dbReference type="AlphaFoldDB" id="A0A392Q401"/>
<dbReference type="Gene3D" id="3.10.50.40">
    <property type="match status" value="1"/>
</dbReference>
<dbReference type="PANTHER" id="PTHR43629">
    <property type="entry name" value="PEPTIDYL-PROLYL CIS-TRANS ISOMERASE"/>
    <property type="match status" value="1"/>
</dbReference>
<dbReference type="InterPro" id="IPR000297">
    <property type="entry name" value="PPIase_PpiC"/>
</dbReference>
<proteinExistence type="predicted"/>
<comment type="catalytic activity">
    <reaction evidence="2">
        <text>[protein]-peptidylproline (omega=180) = [protein]-peptidylproline (omega=0)</text>
        <dbReference type="Rhea" id="RHEA:16237"/>
        <dbReference type="Rhea" id="RHEA-COMP:10747"/>
        <dbReference type="Rhea" id="RHEA-COMP:10748"/>
        <dbReference type="ChEBI" id="CHEBI:83833"/>
        <dbReference type="ChEBI" id="CHEBI:83834"/>
        <dbReference type="EC" id="5.2.1.8"/>
    </reaction>
</comment>
<protein>
    <recommendedName>
        <fullName evidence="2">Peptidyl-prolyl cis-trans isomerase</fullName>
        <ecNumber evidence="2">5.2.1.8</ecNumber>
    </recommendedName>
</protein>
<dbReference type="PANTHER" id="PTHR43629:SF2">
    <property type="entry name" value="RHODANESE-LIKE_PPIC DOMAIN-CONTAINING PROTEIN 12, CHLOROPLASTIC"/>
    <property type="match status" value="1"/>
</dbReference>
<dbReference type="PROSITE" id="PS50198">
    <property type="entry name" value="PPIC_PPIASE_2"/>
    <property type="match status" value="1"/>
</dbReference>
<feature type="domain" description="PpiC" evidence="3">
    <location>
        <begin position="1"/>
        <end position="30"/>
    </location>
</feature>
<dbReference type="SUPFAM" id="SSF54534">
    <property type="entry name" value="FKBP-like"/>
    <property type="match status" value="1"/>
</dbReference>
<evidence type="ECO:0000259" key="3">
    <source>
        <dbReference type="PROSITE" id="PS50198"/>
    </source>
</evidence>
<dbReference type="GO" id="GO:0003755">
    <property type="term" value="F:peptidyl-prolyl cis-trans isomerase activity"/>
    <property type="evidence" value="ECO:0007669"/>
    <property type="project" value="UniProtKB-UniRule"/>
</dbReference>
<keyword evidence="1 2" id="KW-0413">Isomerase</keyword>
<accession>A0A392Q401</accession>
<dbReference type="EC" id="5.2.1.8" evidence="2"/>
<dbReference type="Proteomes" id="UP000265520">
    <property type="component" value="Unassembled WGS sequence"/>
</dbReference>
<evidence type="ECO:0000313" key="5">
    <source>
        <dbReference type="Proteomes" id="UP000265520"/>
    </source>
</evidence>
<dbReference type="EMBL" id="LXQA010113379">
    <property type="protein sequence ID" value="MCI19133.1"/>
    <property type="molecule type" value="Genomic_DNA"/>
</dbReference>
<organism evidence="4 5">
    <name type="scientific">Trifolium medium</name>
    <dbReference type="NCBI Taxonomy" id="97028"/>
    <lineage>
        <taxon>Eukaryota</taxon>
        <taxon>Viridiplantae</taxon>
        <taxon>Streptophyta</taxon>
        <taxon>Embryophyta</taxon>
        <taxon>Tracheophyta</taxon>
        <taxon>Spermatophyta</taxon>
        <taxon>Magnoliopsida</taxon>
        <taxon>eudicotyledons</taxon>
        <taxon>Gunneridae</taxon>
        <taxon>Pentapetalae</taxon>
        <taxon>rosids</taxon>
        <taxon>fabids</taxon>
        <taxon>Fabales</taxon>
        <taxon>Fabaceae</taxon>
        <taxon>Papilionoideae</taxon>
        <taxon>50 kb inversion clade</taxon>
        <taxon>NPAAA clade</taxon>
        <taxon>Hologalegina</taxon>
        <taxon>IRL clade</taxon>
        <taxon>Trifolieae</taxon>
        <taxon>Trifolium</taxon>
    </lineage>
</organism>
<feature type="non-terminal residue" evidence="4">
    <location>
        <position position="1"/>
    </location>
</feature>
<keyword evidence="1 2" id="KW-0697">Rotamase</keyword>
<dbReference type="InterPro" id="IPR052204">
    <property type="entry name" value="PpiC/parvulin_rotamase"/>
</dbReference>
<sequence length="41" mass="4469">EDLKYLAVDHSICPSKDEGGMLGWLRKGQMVCCSGLIKPCS</sequence>
<evidence type="ECO:0000256" key="2">
    <source>
        <dbReference type="RuleBase" id="RU363014"/>
    </source>
</evidence>
<evidence type="ECO:0000313" key="4">
    <source>
        <dbReference type="EMBL" id="MCI19133.1"/>
    </source>
</evidence>